<dbReference type="InterPro" id="IPR052337">
    <property type="entry name" value="SAT4-like"/>
</dbReference>
<dbReference type="GO" id="GO:0016020">
    <property type="term" value="C:membrane"/>
    <property type="evidence" value="ECO:0007669"/>
    <property type="project" value="UniProtKB-SubCell"/>
</dbReference>
<gene>
    <name evidence="8" type="ORF">Daesc_003872</name>
</gene>
<evidence type="ECO:0000256" key="3">
    <source>
        <dbReference type="ARBA" id="ARBA00022989"/>
    </source>
</evidence>
<reference evidence="8 9" key="1">
    <citation type="journal article" date="2024" name="Front Chem Biol">
        <title>Unveiling the potential of Daldinia eschscholtzii MFLUCC 19-0629 through bioactivity and bioinformatics studies for enhanced sustainable agriculture production.</title>
        <authorList>
            <person name="Brooks S."/>
            <person name="Weaver J.A."/>
            <person name="Klomchit A."/>
            <person name="Alharthi S.A."/>
            <person name="Onlamun T."/>
            <person name="Nurani R."/>
            <person name="Vong T.K."/>
            <person name="Alberti F."/>
            <person name="Greco C."/>
        </authorList>
    </citation>
    <scope>NUCLEOTIDE SEQUENCE [LARGE SCALE GENOMIC DNA]</scope>
    <source>
        <strain evidence="8">MFLUCC 19-0629</strain>
    </source>
</reference>
<evidence type="ECO:0000313" key="8">
    <source>
        <dbReference type="EMBL" id="KAK6953910.1"/>
    </source>
</evidence>
<proteinExistence type="inferred from homology"/>
<keyword evidence="4 6" id="KW-0472">Membrane</keyword>
<comment type="caution">
    <text evidence="8">The sequence shown here is derived from an EMBL/GenBank/DDBJ whole genome shotgun (WGS) entry which is preliminary data.</text>
</comment>
<dbReference type="PANTHER" id="PTHR33048:SF157">
    <property type="entry name" value="INTEGRAL MEMBRANE PROTEIN"/>
    <property type="match status" value="1"/>
</dbReference>
<evidence type="ECO:0000256" key="1">
    <source>
        <dbReference type="ARBA" id="ARBA00004141"/>
    </source>
</evidence>
<sequence>MAFDYMSTRNITAARSALIYRNENRSGLIFMTSFFCCVVTATVFLRFHAKRLARVGISIDDWLALAALILVLALNGVFIGGAFEGAIGGHSIIKGTLPEPSDLENTAQKYKYIFQVIEKPAFGLIKLSLIFLWKRLFKPAKYFSAVCWVMIVITSGWSLSFFFATLFQCGTKWKFNVADVKTFRNECNSSPSMIAAFTGLDLLTDVIIMFMPVPLIWGLRMPTRKKASVTGIFILGLLAENPDFIGNFTLFILWSVIEVNVAIIVCCIPTLTPVLEGYYHSLVVLLSRVRPKKWRLSLLSRDTGESSNISPKAPVISEVSLVPLRNFPHDGASWQDVPRVITKASYGAAEAQMAQNNEGILARTEISRTFEPREGWS</sequence>
<feature type="domain" description="Rhodopsin" evidence="7">
    <location>
        <begin position="45"/>
        <end position="276"/>
    </location>
</feature>
<feature type="transmembrane region" description="Helical" evidence="6">
    <location>
        <begin position="193"/>
        <end position="217"/>
    </location>
</feature>
<feature type="transmembrane region" description="Helical" evidence="6">
    <location>
        <begin position="61"/>
        <end position="83"/>
    </location>
</feature>
<comment type="subcellular location">
    <subcellularLocation>
        <location evidence="1">Membrane</location>
        <topology evidence="1">Multi-pass membrane protein</topology>
    </subcellularLocation>
</comment>
<protein>
    <recommendedName>
        <fullName evidence="7">Rhodopsin domain-containing protein</fullName>
    </recommendedName>
</protein>
<evidence type="ECO:0000256" key="5">
    <source>
        <dbReference type="ARBA" id="ARBA00038359"/>
    </source>
</evidence>
<organism evidence="8 9">
    <name type="scientific">Daldinia eschscholtzii</name>
    <dbReference type="NCBI Taxonomy" id="292717"/>
    <lineage>
        <taxon>Eukaryota</taxon>
        <taxon>Fungi</taxon>
        <taxon>Dikarya</taxon>
        <taxon>Ascomycota</taxon>
        <taxon>Pezizomycotina</taxon>
        <taxon>Sordariomycetes</taxon>
        <taxon>Xylariomycetidae</taxon>
        <taxon>Xylariales</taxon>
        <taxon>Hypoxylaceae</taxon>
        <taxon>Daldinia</taxon>
    </lineage>
</organism>
<feature type="transmembrane region" description="Helical" evidence="6">
    <location>
        <begin position="28"/>
        <end position="49"/>
    </location>
</feature>
<dbReference type="EMBL" id="JBANMG010000004">
    <property type="protein sequence ID" value="KAK6953910.1"/>
    <property type="molecule type" value="Genomic_DNA"/>
</dbReference>
<dbReference type="AlphaFoldDB" id="A0AAX6MMM3"/>
<keyword evidence="9" id="KW-1185">Reference proteome</keyword>
<name>A0AAX6MMM3_9PEZI</name>
<dbReference type="InterPro" id="IPR049326">
    <property type="entry name" value="Rhodopsin_dom_fungi"/>
</dbReference>
<dbReference type="PANTHER" id="PTHR33048">
    <property type="entry name" value="PTH11-LIKE INTEGRAL MEMBRANE PROTEIN (AFU_ORTHOLOGUE AFUA_5G11245)"/>
    <property type="match status" value="1"/>
</dbReference>
<evidence type="ECO:0000313" key="9">
    <source>
        <dbReference type="Proteomes" id="UP001369815"/>
    </source>
</evidence>
<evidence type="ECO:0000256" key="2">
    <source>
        <dbReference type="ARBA" id="ARBA00022692"/>
    </source>
</evidence>
<keyword evidence="2 6" id="KW-0812">Transmembrane</keyword>
<feature type="transmembrane region" description="Helical" evidence="6">
    <location>
        <begin position="145"/>
        <end position="167"/>
    </location>
</feature>
<evidence type="ECO:0000259" key="7">
    <source>
        <dbReference type="Pfam" id="PF20684"/>
    </source>
</evidence>
<evidence type="ECO:0000256" key="4">
    <source>
        <dbReference type="ARBA" id="ARBA00023136"/>
    </source>
</evidence>
<comment type="similarity">
    <text evidence="5">Belongs to the SAT4 family.</text>
</comment>
<dbReference type="Proteomes" id="UP001369815">
    <property type="component" value="Unassembled WGS sequence"/>
</dbReference>
<keyword evidence="3 6" id="KW-1133">Transmembrane helix</keyword>
<evidence type="ECO:0000256" key="6">
    <source>
        <dbReference type="SAM" id="Phobius"/>
    </source>
</evidence>
<accession>A0AAX6MMM3</accession>
<dbReference type="Pfam" id="PF20684">
    <property type="entry name" value="Fung_rhodopsin"/>
    <property type="match status" value="1"/>
</dbReference>
<feature type="transmembrane region" description="Helical" evidence="6">
    <location>
        <begin position="261"/>
        <end position="286"/>
    </location>
</feature>